<evidence type="ECO:0000259" key="7">
    <source>
        <dbReference type="Pfam" id="PF25036"/>
    </source>
</evidence>
<feature type="region of interest" description="Disordered" evidence="4">
    <location>
        <begin position="1201"/>
        <end position="1231"/>
    </location>
</feature>
<feature type="region of interest" description="Disordered" evidence="4">
    <location>
        <begin position="1527"/>
        <end position="1552"/>
    </location>
</feature>
<dbReference type="EMBL" id="MCFC01000010">
    <property type="protein sequence ID" value="ORY32314.1"/>
    <property type="molecule type" value="Genomic_DNA"/>
</dbReference>
<dbReference type="InterPro" id="IPR026847">
    <property type="entry name" value="VPS13"/>
</dbReference>
<keyword evidence="10" id="KW-1185">Reference proteome</keyword>
<dbReference type="FunCoup" id="A0A1Y2BC29">
    <property type="interactions" value="225"/>
</dbReference>
<feature type="compositionally biased region" description="Acidic residues" evidence="4">
    <location>
        <begin position="895"/>
        <end position="908"/>
    </location>
</feature>
<dbReference type="PANTHER" id="PTHR16166">
    <property type="entry name" value="VACUOLAR PROTEIN SORTING-ASSOCIATED PROTEIN VPS13"/>
    <property type="match status" value="1"/>
</dbReference>
<dbReference type="Proteomes" id="UP000193986">
    <property type="component" value="Unassembled WGS sequence"/>
</dbReference>
<feature type="domain" description="Intermembrane lipid transfer protein VPS13-like C-terminal" evidence="8">
    <location>
        <begin position="2859"/>
        <end position="2902"/>
    </location>
</feature>
<evidence type="ECO:0000259" key="8">
    <source>
        <dbReference type="Pfam" id="PF25037"/>
    </source>
</evidence>
<dbReference type="GO" id="GO:0006869">
    <property type="term" value="P:lipid transport"/>
    <property type="evidence" value="ECO:0007669"/>
    <property type="project" value="UniProtKB-KW"/>
</dbReference>
<evidence type="ECO:0000256" key="3">
    <source>
        <dbReference type="ARBA" id="ARBA00023055"/>
    </source>
</evidence>
<dbReference type="InterPro" id="IPR009543">
    <property type="entry name" value="VPS13_VAB"/>
</dbReference>
<evidence type="ECO:0000256" key="1">
    <source>
        <dbReference type="ARBA" id="ARBA00006545"/>
    </source>
</evidence>
<dbReference type="OrthoDB" id="428159at2759"/>
<evidence type="ECO:0000256" key="4">
    <source>
        <dbReference type="SAM" id="MobiDB-lite"/>
    </source>
</evidence>
<evidence type="ECO:0000259" key="5">
    <source>
        <dbReference type="Pfam" id="PF12624"/>
    </source>
</evidence>
<dbReference type="GO" id="GO:0045324">
    <property type="term" value="P:late endosome to vacuole transport"/>
    <property type="evidence" value="ECO:0007669"/>
    <property type="project" value="TreeGrafter"/>
</dbReference>
<dbReference type="Pfam" id="PF25037">
    <property type="entry name" value="VPS13_C"/>
    <property type="match status" value="1"/>
</dbReference>
<dbReference type="GO" id="GO:0045053">
    <property type="term" value="P:protein retention in Golgi apparatus"/>
    <property type="evidence" value="ECO:0007669"/>
    <property type="project" value="TreeGrafter"/>
</dbReference>
<accession>A0A1Y2BC29</accession>
<dbReference type="Pfam" id="PF25036">
    <property type="entry name" value="VPS13_VAB"/>
    <property type="match status" value="1"/>
</dbReference>
<evidence type="ECO:0000313" key="9">
    <source>
        <dbReference type="EMBL" id="ORY32314.1"/>
    </source>
</evidence>
<dbReference type="Pfam" id="PF12624">
    <property type="entry name" value="VPS13_N"/>
    <property type="match status" value="1"/>
</dbReference>
<feature type="domain" description="VPS13-like middle region" evidence="6">
    <location>
        <begin position="931"/>
        <end position="1705"/>
    </location>
</feature>
<gene>
    <name evidence="9" type="ORF">BCR39DRAFT_523905</name>
</gene>
<feature type="region of interest" description="Disordered" evidence="4">
    <location>
        <begin position="665"/>
        <end position="685"/>
    </location>
</feature>
<evidence type="ECO:0000259" key="6">
    <source>
        <dbReference type="Pfam" id="PF25033"/>
    </source>
</evidence>
<feature type="domain" description="Vacuolar protein sorting-associated protein 13 VPS13 adaptor binding" evidence="7">
    <location>
        <begin position="1767"/>
        <end position="2328"/>
    </location>
</feature>
<evidence type="ECO:0008006" key="11">
    <source>
        <dbReference type="Google" id="ProtNLM"/>
    </source>
</evidence>
<dbReference type="PANTHER" id="PTHR16166:SF93">
    <property type="entry name" value="INTERMEMBRANE LIPID TRANSFER PROTEIN VPS13"/>
    <property type="match status" value="1"/>
</dbReference>
<dbReference type="InParanoid" id="A0A1Y2BC29"/>
<sequence>HPFAAGLTISEFKAVSTDENWIETFIQDSLKGVHKLVKLNALSVYFDTDTGSLDKGEDDRQGTIDALKAMLDGSPKHQYILKPVTGEARVIVNKTMSSDTPMIDAQVIFDEISVVFDRDQYRDALSVIDVFHFYRRTHQYHKFRPPAEEFESNPAKARLKFAVNAISSEIHDRHRRWTWEYMADRRDKRKKYVDIYVRKLALPEGKLLAAEDGTALDEMERDLPYEDIRFFRSVARSQAKKDAATRRKLEAERKRDQPQRQTWGQWVWGTGPKTDGDGGMTEEEKKEIDDIIDYDATAAAQVVESTPKDFMKARMTAKLNKGSFSLRTDPHGKSVDVIALVFDSFSADAIQLTESLKGKIALGGFRVYDGTTPNSLYPQIVRVKDIESNAPRRQQSLDVGGTDHALAEISDGASDGQDPFFVMEVEHNPIDGHADNAVTVKMRHLEIIYHKGYVETVVQFLKPPASQLESIGALLDAAGQTLDGIRKETRAGLEFALEQHKTIDIRVDMNAPIIIIPMDVTVTDCQALVLDAGHIAVESKLADQEQLKDVQSKRGRQYNDEDFKQLEDLMYDKLSLRLESTQLLMGGNVEACLNAIDDPHGDDKTDLHILERINMSFSVQNAIINAPNLTRFKIAGELPELQVNFSDTKYQTLMKFIDVTVPKFGDDEPSSMTPGTDHHDQHPALRKRQAVEEYILDDSRSIMSSKTLDKDESSSIDDKGNDQFYEARDDTTESQRRELQQVSFEFSFSVGKLQTSLFKSTSATTERALAHAVLEGFGLTFAARKFDMSVDLFLQSVTLAMAETEQPLLSSAGRIKDTSTDDVKLLLVKYQRVQRESPEFMTRHEGVDQSIDVELSTFKISIAPEPILTLYDFIMTTFVPKNAPKDSPANADGSPADDVDTIENDQTQEAEKTSDKIRIRVKLTSAQVSLENNSSRFALLALPAADVALMLRSGGMRVSARLGNISLEDLTETDVASPEFKKLLSIEGEELADFSYETFDPTDEETFPGYNSSVNLRAGSLKFTFMEKPVHDLYAFALKFARMKAVYDAAQQAAVQRASDVTRMHYDVVVKTPIIVLPRDGLTSPDKLILRLGEIVAKNEYLDDPNNTSTIDASLRGINLASEITVSDRTATMQIVDDVAITAKVKQMGGLSHRSDPHHADTEVTTEMSDVKMSFTQRQYILFMGVLQALPRALSDIGGADIEPESVPTTSASSTVPATPINESPPSEPGVDLQPELVVDKAGTSGIWTSLDVIFSVDTVALEVYTVDAIEDRDIQKHSIARFALVKTHLGFKQLSDGAMEAEFSLKTLSFANTRSGNSVFRDIIPSAEHDGNQVMLQYTASGGADKSALAIVTVDSPRLILAVDPLAALLEFAMSPFKTPSDPGAQIAAAEEEVVEGPPTSSGSLAFRVEVIDPTVLVLADDTDPKSQCIQLSVKEVLLSQQSVLALKADQLGMSFGRMNKPNERVTFLDQLNVALSLDTRRRGSQQMTSFEVEIPDPIIFRASYTDIMLIVDIVNKASAVAQKALGSEDQAPKVDDKKRGSTMADLQTEATSSAVVPARSTVSPRRSSISRRRGSVDKSRVLISKEQLKARVNGFQFVVVGDLQEMPFVHLSTNEFSVNVNDWSGDLKMATSITTSIRYFNLTNSYFEPLMDPWRFDLRVNRMSAGPDSNPLNVRLTASERLELNLTSAFIELAITTATVWSKEADRVKEGRGTDAPFRIRNRTGLTLLLWPEQRDLNKPVTGVKRLDDGADVPWRFEDRKYTRDNVSAVRHNSLGVQLQNTPWESLRGISVDREGEQILSLRPRLDKVSHQLTCEIRLENNVKVITLRSTLNVKNETSLPVEMIVVDAHGKASSGALKIEPGGSCPLPLEAAYEKRFRLRPLRGFGFDYSWSMPLHWRQLMARPIRPISCKHQTPKEPAFYFQAQANFDENDPAARIYPRMSLTLRAPVELENLLPYDLKFRIHDKNTGLSSSNFLVKGGSSPIHTVELSHLLLLSVAPEDTNLKQSDYAIINTDDPELPIEDHFLLSDTQDLKLMLKLHYYTFPKSGGAFKVQVYSPFIFMNKTGLSFDLNTKTWSGSKTPVSGRDLFANDHNRPEPTPFMFSYPNDDRRNRLLIKVNDSKWSQPLSFDPVSADMQIPLASQDGRSDTFIGLSYTEGLGKYKLTKVITIAPRFLVKNTLPYPLKIRQHSTQQTIDVAPGERVPVLELQQRSPQQLSMAFDDNELKWSAPFNIADIGRTYLEVRRQTSRGPKTYLIRIETHLEGSSIFLFIARETDHWPIRIQNDTHLNFTFSQAEDEVERSDSTPRQVAPLSTASYTWDQPTAANKRLKLVCDGVSLPRTIDIMAIGIQPPVKIPPRQGGQKSTTVSLDIQADGNSQLLIISPYDEATSIYKPTRRQGQIQRTTSMDSLTTVSFETVSVTEKPTLSVTVEFEGIGISVVTKRPDELVYLSLRGLRLGYSDYPQYYDTFIDCKWIQIDNQLFGGLFPIILYPTQIPKDGKELESHPTLQVSVAVLKDTSHGVYFIKYATVLLQAMTIELDEDFLFALIEFAKFKDASWKEAPQDVLIERPKDIPEPDITNPKSDIFFEALQLQPISLELSFMRTDRVNVDEKVSTRNPFYYALNALTMALGNVNAAPVNFRALLLENVRLGVPELQERVILHYQEQAIAQIYRVLGSADFLGNPVGLFNNISSGFSDIFYEPYQGIVMHGNKDIGLGIARGATSFAKKTVFGITDSVTKVTASIGKGFSAATMDAEFQNRRRMMQRRNKPKHALYGFAAGASALTDSLTSAIEGVASKPMEGAEKGGAVGFAKGVGKGVAGFFFKPTVGVMDFISSSAEGLRNTTTVFDQGDLDRVRLPRFLAMDGVLRPFSAREALGQSWLKDLEAGAYFSESYVAHLGSFRVFFSSFTTNVTRCPGRRCGCYLV</sequence>
<organism evidence="9 10">
    <name type="scientific">Naematelia encephala</name>
    <dbReference type="NCBI Taxonomy" id="71784"/>
    <lineage>
        <taxon>Eukaryota</taxon>
        <taxon>Fungi</taxon>
        <taxon>Dikarya</taxon>
        <taxon>Basidiomycota</taxon>
        <taxon>Agaricomycotina</taxon>
        <taxon>Tremellomycetes</taxon>
        <taxon>Tremellales</taxon>
        <taxon>Naemateliaceae</taxon>
        <taxon>Naematelia</taxon>
    </lineage>
</organism>
<evidence type="ECO:0000256" key="2">
    <source>
        <dbReference type="ARBA" id="ARBA00022448"/>
    </source>
</evidence>
<proteinExistence type="inferred from homology"/>
<dbReference type="Pfam" id="PF25033">
    <property type="entry name" value="VPS13_M"/>
    <property type="match status" value="1"/>
</dbReference>
<reference evidence="9 10" key="1">
    <citation type="submission" date="2016-07" db="EMBL/GenBank/DDBJ databases">
        <title>Pervasive Adenine N6-methylation of Active Genes in Fungi.</title>
        <authorList>
            <consortium name="DOE Joint Genome Institute"/>
            <person name="Mondo S.J."/>
            <person name="Dannebaum R.O."/>
            <person name="Kuo R.C."/>
            <person name="Labutti K."/>
            <person name="Haridas S."/>
            <person name="Kuo A."/>
            <person name="Salamov A."/>
            <person name="Ahrendt S.R."/>
            <person name="Lipzen A."/>
            <person name="Sullivan W."/>
            <person name="Andreopoulos W.B."/>
            <person name="Clum A."/>
            <person name="Lindquist E."/>
            <person name="Daum C."/>
            <person name="Ramamoorthy G.K."/>
            <person name="Gryganskyi A."/>
            <person name="Culley D."/>
            <person name="Magnuson J.K."/>
            <person name="James T.Y."/>
            <person name="O'Malley M.A."/>
            <person name="Stajich J.E."/>
            <person name="Spatafora J.W."/>
            <person name="Visel A."/>
            <person name="Grigoriev I.V."/>
        </authorList>
    </citation>
    <scope>NUCLEOTIDE SEQUENCE [LARGE SCALE GENOMIC DNA]</scope>
    <source>
        <strain evidence="9 10">68-887.2</strain>
    </source>
</reference>
<dbReference type="InterPro" id="IPR026854">
    <property type="entry name" value="VPS13_N"/>
</dbReference>
<name>A0A1Y2BC29_9TREE</name>
<dbReference type="InterPro" id="IPR056747">
    <property type="entry name" value="VPS13-like_M"/>
</dbReference>
<keyword evidence="2" id="KW-0813">Transport</keyword>
<feature type="domain" description="Chorein N-terminal" evidence="5">
    <location>
        <begin position="2"/>
        <end position="733"/>
    </location>
</feature>
<protein>
    <recommendedName>
        <fullName evidence="11">Vacuolar protein sorting-associated protein</fullName>
    </recommendedName>
</protein>
<dbReference type="InterPro" id="IPR056748">
    <property type="entry name" value="VPS13-like_C"/>
</dbReference>
<feature type="region of interest" description="Disordered" evidence="4">
    <location>
        <begin position="884"/>
        <end position="914"/>
    </location>
</feature>
<feature type="region of interest" description="Disordered" evidence="4">
    <location>
        <begin position="705"/>
        <end position="732"/>
    </location>
</feature>
<feature type="compositionally biased region" description="Basic and acidic residues" evidence="4">
    <location>
        <begin position="241"/>
        <end position="258"/>
    </location>
</feature>
<comment type="similarity">
    <text evidence="1">Belongs to the VPS13 family.</text>
</comment>
<evidence type="ECO:0000313" key="10">
    <source>
        <dbReference type="Proteomes" id="UP000193986"/>
    </source>
</evidence>
<feature type="compositionally biased region" description="Low complexity" evidence="4">
    <location>
        <begin position="1205"/>
        <end position="1220"/>
    </location>
</feature>
<feature type="region of interest" description="Disordered" evidence="4">
    <location>
        <begin position="241"/>
        <end position="281"/>
    </location>
</feature>
<dbReference type="GO" id="GO:0007005">
    <property type="term" value="P:mitochondrion organization"/>
    <property type="evidence" value="ECO:0007669"/>
    <property type="project" value="TreeGrafter"/>
</dbReference>
<dbReference type="STRING" id="71784.A0A1Y2BC29"/>
<feature type="compositionally biased region" description="Basic and acidic residues" evidence="4">
    <location>
        <begin position="707"/>
        <end position="732"/>
    </location>
</feature>
<dbReference type="GO" id="GO:0006623">
    <property type="term" value="P:protein targeting to vacuole"/>
    <property type="evidence" value="ECO:0007669"/>
    <property type="project" value="TreeGrafter"/>
</dbReference>
<keyword evidence="3" id="KW-0445">Lipid transport</keyword>
<comment type="caution">
    <text evidence="9">The sequence shown here is derived from an EMBL/GenBank/DDBJ whole genome shotgun (WGS) entry which is preliminary data.</text>
</comment>
<feature type="compositionally biased region" description="Basic and acidic residues" evidence="4">
    <location>
        <begin position="1532"/>
        <end position="1541"/>
    </location>
</feature>
<feature type="non-terminal residue" evidence="9">
    <location>
        <position position="1"/>
    </location>
</feature>